<name>A0A1Y3QVY2_9BACT</name>
<organism evidence="1 2">
    <name type="scientific">Alistipes onderdonkii</name>
    <dbReference type="NCBI Taxonomy" id="328813"/>
    <lineage>
        <taxon>Bacteria</taxon>
        <taxon>Pseudomonadati</taxon>
        <taxon>Bacteroidota</taxon>
        <taxon>Bacteroidia</taxon>
        <taxon>Bacteroidales</taxon>
        <taxon>Rikenellaceae</taxon>
        <taxon>Alistipes</taxon>
    </lineage>
</organism>
<proteinExistence type="predicted"/>
<keyword evidence="1" id="KW-0540">Nuclease</keyword>
<protein>
    <submittedName>
        <fullName evidence="1">SinI family restriction endonuclease</fullName>
    </submittedName>
</protein>
<keyword evidence="1" id="KW-0255">Endonuclease</keyword>
<dbReference type="GO" id="GO:0003677">
    <property type="term" value="F:DNA binding"/>
    <property type="evidence" value="ECO:0007669"/>
    <property type="project" value="InterPro"/>
</dbReference>
<dbReference type="GO" id="GO:0009036">
    <property type="term" value="F:type II site-specific deoxyribonuclease activity"/>
    <property type="evidence" value="ECO:0007669"/>
    <property type="project" value="InterPro"/>
</dbReference>
<dbReference type="Proteomes" id="UP000195772">
    <property type="component" value="Unassembled WGS sequence"/>
</dbReference>
<dbReference type="InterPro" id="IPR019070">
    <property type="entry name" value="Restrct_endonuc_II_SinI"/>
</dbReference>
<dbReference type="Pfam" id="PF09570">
    <property type="entry name" value="RE_SinI"/>
    <property type="match status" value="1"/>
</dbReference>
<keyword evidence="1" id="KW-0378">Hydrolase</keyword>
<evidence type="ECO:0000313" key="2">
    <source>
        <dbReference type="Proteomes" id="UP000195772"/>
    </source>
</evidence>
<evidence type="ECO:0000313" key="1">
    <source>
        <dbReference type="EMBL" id="OUN03824.1"/>
    </source>
</evidence>
<dbReference type="EMBL" id="NFHB01000003">
    <property type="protein sequence ID" value="OUN03824.1"/>
    <property type="molecule type" value="Genomic_DNA"/>
</dbReference>
<reference evidence="2" key="1">
    <citation type="submission" date="2017-04" db="EMBL/GenBank/DDBJ databases">
        <title>Function of individual gut microbiota members based on whole genome sequencing of pure cultures obtained from chicken caecum.</title>
        <authorList>
            <person name="Medvecky M."/>
            <person name="Cejkova D."/>
            <person name="Polansky O."/>
            <person name="Karasova D."/>
            <person name="Kubasova T."/>
            <person name="Cizek A."/>
            <person name="Rychlik I."/>
        </authorList>
    </citation>
    <scope>NUCLEOTIDE SEQUENCE [LARGE SCALE GENOMIC DNA]</scope>
    <source>
        <strain evidence="2">An90</strain>
    </source>
</reference>
<dbReference type="eggNOG" id="ENOG502Z856">
    <property type="taxonomic scope" value="Bacteria"/>
</dbReference>
<dbReference type="RefSeq" id="WP_087401593.1">
    <property type="nucleotide sequence ID" value="NZ_NFHB01000003.1"/>
</dbReference>
<dbReference type="OrthoDB" id="5337216at2"/>
<dbReference type="GO" id="GO:0009307">
    <property type="term" value="P:DNA restriction-modification system"/>
    <property type="evidence" value="ECO:0007669"/>
    <property type="project" value="InterPro"/>
</dbReference>
<accession>A0A1Y3QVY2</accession>
<gene>
    <name evidence="1" type="ORF">B5G41_04990</name>
</gene>
<comment type="caution">
    <text evidence="1">The sequence shown here is derived from an EMBL/GenBank/DDBJ whole genome shotgun (WGS) entry which is preliminary data.</text>
</comment>
<dbReference type="AlphaFoldDB" id="A0A1Y3QVY2"/>
<sequence>MTDAYRFDESSTEQAIAYAKIYAGENYSPAMETVLKVAFSEKRNLPTFRLKSSDTILLSGYMKKWVGAYLAGYNNRPSVRTGNCSGTHPDPMAKTILRARIPGLEDNLADKIVAGHSLLMTIENNIGELLEEYLSVKLSPLGWYCCWGSTIDAVDFCKADGSLLQIKTSDNSENSSSSRVRQGTPIGKWFRRFSRRPGVYNWESLNRMLGRPGYVSESDFRAFAEKTIAANPACIYIAANHLLNRP</sequence>